<protein>
    <recommendedName>
        <fullName evidence="5">DUF4834 family protein</fullName>
    </recommendedName>
</protein>
<keyword evidence="2" id="KW-1133">Transmembrane helix</keyword>
<organism evidence="3 4">
    <name type="scientific">Apibacter muscae</name>
    <dbReference type="NCBI Taxonomy" id="2509004"/>
    <lineage>
        <taxon>Bacteria</taxon>
        <taxon>Pseudomonadati</taxon>
        <taxon>Bacteroidota</taxon>
        <taxon>Flavobacteriia</taxon>
        <taxon>Flavobacteriales</taxon>
        <taxon>Weeksellaceae</taxon>
        <taxon>Apibacter</taxon>
    </lineage>
</organism>
<keyword evidence="4" id="KW-1185">Reference proteome</keyword>
<evidence type="ECO:0000313" key="4">
    <source>
        <dbReference type="Proteomes" id="UP000319499"/>
    </source>
</evidence>
<evidence type="ECO:0000256" key="2">
    <source>
        <dbReference type="SAM" id="Phobius"/>
    </source>
</evidence>
<accession>A0A563D916</accession>
<gene>
    <name evidence="3" type="ORF">ETU09_08450</name>
</gene>
<feature type="region of interest" description="Disordered" evidence="1">
    <location>
        <begin position="33"/>
        <end position="55"/>
    </location>
</feature>
<evidence type="ECO:0000313" key="3">
    <source>
        <dbReference type="EMBL" id="TWP26582.1"/>
    </source>
</evidence>
<proteinExistence type="predicted"/>
<keyword evidence="2" id="KW-0812">Transmembrane</keyword>
<dbReference type="RefSeq" id="WP_146263002.1">
    <property type="nucleotide sequence ID" value="NZ_SELG01000041.1"/>
</dbReference>
<feature type="compositionally biased region" description="Low complexity" evidence="1">
    <location>
        <begin position="36"/>
        <end position="52"/>
    </location>
</feature>
<evidence type="ECO:0000256" key="1">
    <source>
        <dbReference type="SAM" id="MobiDB-lite"/>
    </source>
</evidence>
<dbReference type="AlphaFoldDB" id="A0A563D916"/>
<evidence type="ECO:0008006" key="5">
    <source>
        <dbReference type="Google" id="ProtNLM"/>
    </source>
</evidence>
<feature type="transmembrane region" description="Helical" evidence="2">
    <location>
        <begin position="7"/>
        <end position="25"/>
    </location>
</feature>
<dbReference type="Proteomes" id="UP000319499">
    <property type="component" value="Unassembled WGS sequence"/>
</dbReference>
<dbReference type="EMBL" id="SELH01000025">
    <property type="protein sequence ID" value="TWP26582.1"/>
    <property type="molecule type" value="Genomic_DNA"/>
</dbReference>
<comment type="caution">
    <text evidence="3">The sequence shown here is derived from an EMBL/GenBank/DDBJ whole genome shotgun (WGS) entry which is preliminary data.</text>
</comment>
<name>A0A563D916_9FLAO</name>
<keyword evidence="2" id="KW-0472">Membrane</keyword>
<reference evidence="3 4" key="1">
    <citation type="submission" date="2019-02" db="EMBL/GenBank/DDBJ databases">
        <title>Apibacter muscae sp. nov.: a novel member of the house fly microbiota.</title>
        <authorList>
            <person name="Park R."/>
        </authorList>
    </citation>
    <scope>NUCLEOTIDE SEQUENCE [LARGE SCALE GENOMIC DNA]</scope>
    <source>
        <strain evidence="3 4">AL1</strain>
    </source>
</reference>
<sequence>MAKLFEFIFFVVVAYFVFKFLNQFFTKTTIKTNHRNTNNQTKSQYKQQNQKSKTSDINWDAETIDYEEIDSNENEKK</sequence>